<dbReference type="InterPro" id="IPR016032">
    <property type="entry name" value="Sig_transdc_resp-reg_C-effctor"/>
</dbReference>
<dbReference type="PROSITE" id="PS50110">
    <property type="entry name" value="RESPONSE_REGULATORY"/>
    <property type="match status" value="1"/>
</dbReference>
<keyword evidence="1" id="KW-0597">Phosphoprotein</keyword>
<name>A0ABU3BHX5_9FLAO</name>
<dbReference type="InterPro" id="IPR000792">
    <property type="entry name" value="Tscrpt_reg_LuxR_C"/>
</dbReference>
<evidence type="ECO:0000256" key="3">
    <source>
        <dbReference type="ARBA" id="ARBA00023125"/>
    </source>
</evidence>
<evidence type="ECO:0000256" key="5">
    <source>
        <dbReference type="PROSITE-ProRule" id="PRU00169"/>
    </source>
</evidence>
<evidence type="ECO:0000259" key="7">
    <source>
        <dbReference type="PROSITE" id="PS50110"/>
    </source>
</evidence>
<dbReference type="PANTHER" id="PTHR44688">
    <property type="entry name" value="DNA-BINDING TRANSCRIPTIONAL ACTIVATOR DEVR_DOSR"/>
    <property type="match status" value="1"/>
</dbReference>
<dbReference type="RefSeq" id="WP_311385357.1">
    <property type="nucleotide sequence ID" value="NZ_JAVRHU010000002.1"/>
</dbReference>
<gene>
    <name evidence="8" type="ORF">RM520_08905</name>
</gene>
<dbReference type="PANTHER" id="PTHR44688:SF16">
    <property type="entry name" value="DNA-BINDING TRANSCRIPTIONAL ACTIVATOR DEVR_DOSR"/>
    <property type="match status" value="1"/>
</dbReference>
<comment type="caution">
    <text evidence="8">The sequence shown here is derived from an EMBL/GenBank/DDBJ whole genome shotgun (WGS) entry which is preliminary data.</text>
</comment>
<dbReference type="PRINTS" id="PR00038">
    <property type="entry name" value="HTHLUXR"/>
</dbReference>
<protein>
    <submittedName>
        <fullName evidence="8">Response regulator transcription factor</fullName>
    </submittedName>
</protein>
<comment type="caution">
    <text evidence="5">Lacks conserved residue(s) required for the propagation of feature annotation.</text>
</comment>
<dbReference type="Gene3D" id="3.40.50.2300">
    <property type="match status" value="1"/>
</dbReference>
<dbReference type="CDD" id="cd06170">
    <property type="entry name" value="LuxR_C_like"/>
    <property type="match status" value="1"/>
</dbReference>
<proteinExistence type="predicted"/>
<evidence type="ECO:0000313" key="9">
    <source>
        <dbReference type="Proteomes" id="UP001250662"/>
    </source>
</evidence>
<keyword evidence="4" id="KW-0804">Transcription</keyword>
<dbReference type="Pfam" id="PF00072">
    <property type="entry name" value="Response_reg"/>
    <property type="match status" value="1"/>
</dbReference>
<dbReference type="PROSITE" id="PS00622">
    <property type="entry name" value="HTH_LUXR_1"/>
    <property type="match status" value="1"/>
</dbReference>
<dbReference type="Pfam" id="PF00196">
    <property type="entry name" value="GerE"/>
    <property type="match status" value="1"/>
</dbReference>
<keyword evidence="2" id="KW-0805">Transcription regulation</keyword>
<organism evidence="8 9">
    <name type="scientific">Croceitalea vernalis</name>
    <dbReference type="NCBI Taxonomy" id="3075599"/>
    <lineage>
        <taxon>Bacteria</taxon>
        <taxon>Pseudomonadati</taxon>
        <taxon>Bacteroidota</taxon>
        <taxon>Flavobacteriia</taxon>
        <taxon>Flavobacteriales</taxon>
        <taxon>Flavobacteriaceae</taxon>
        <taxon>Croceitalea</taxon>
    </lineage>
</organism>
<dbReference type="EMBL" id="JAVRHU010000002">
    <property type="protein sequence ID" value="MDT0621744.1"/>
    <property type="molecule type" value="Genomic_DNA"/>
</dbReference>
<dbReference type="CDD" id="cd17535">
    <property type="entry name" value="REC_NarL-like"/>
    <property type="match status" value="1"/>
</dbReference>
<evidence type="ECO:0000313" key="8">
    <source>
        <dbReference type="EMBL" id="MDT0621744.1"/>
    </source>
</evidence>
<evidence type="ECO:0000256" key="2">
    <source>
        <dbReference type="ARBA" id="ARBA00023015"/>
    </source>
</evidence>
<keyword evidence="3" id="KW-0238">DNA-binding</keyword>
<feature type="domain" description="Response regulatory" evidence="7">
    <location>
        <begin position="7"/>
        <end position="123"/>
    </location>
</feature>
<dbReference type="InterPro" id="IPR011006">
    <property type="entry name" value="CheY-like_superfamily"/>
</dbReference>
<evidence type="ECO:0000259" key="6">
    <source>
        <dbReference type="PROSITE" id="PS50043"/>
    </source>
</evidence>
<reference evidence="8 9" key="1">
    <citation type="submission" date="2023-09" db="EMBL/GenBank/DDBJ databases">
        <authorList>
            <person name="Rey-Velasco X."/>
        </authorList>
    </citation>
    <scope>NUCLEOTIDE SEQUENCE [LARGE SCALE GENOMIC DNA]</scope>
    <source>
        <strain evidence="8 9">P007</strain>
    </source>
</reference>
<dbReference type="PROSITE" id="PS50043">
    <property type="entry name" value="HTH_LUXR_2"/>
    <property type="match status" value="1"/>
</dbReference>
<dbReference type="Proteomes" id="UP001250662">
    <property type="component" value="Unassembled WGS sequence"/>
</dbReference>
<dbReference type="InterPro" id="IPR001789">
    <property type="entry name" value="Sig_transdc_resp-reg_receiver"/>
</dbReference>
<feature type="domain" description="HTH luxR-type" evidence="6">
    <location>
        <begin position="142"/>
        <end position="207"/>
    </location>
</feature>
<keyword evidence="9" id="KW-1185">Reference proteome</keyword>
<dbReference type="SUPFAM" id="SSF46894">
    <property type="entry name" value="C-terminal effector domain of the bipartite response regulators"/>
    <property type="match status" value="1"/>
</dbReference>
<dbReference type="InterPro" id="IPR058245">
    <property type="entry name" value="NreC/VraR/RcsB-like_REC"/>
</dbReference>
<evidence type="ECO:0000256" key="1">
    <source>
        <dbReference type="ARBA" id="ARBA00022553"/>
    </source>
</evidence>
<dbReference type="SMART" id="SM00448">
    <property type="entry name" value="REC"/>
    <property type="match status" value="1"/>
</dbReference>
<accession>A0ABU3BHX5</accession>
<sequence>MKKLPLKVIVIDNDEKMNDWYQNYFIHDPDYLLVETYTTVNAALINYQNNLPDIIISEVSLLGISGIDGIERFRKKSTTIKIIIASSKSDFELIKRAFKIGANGYLTKPISKERLFHALISVKHNGAALSYDVAKKVIATFQKKKYESFSKRENQIAEFLSQGATYKTIAHKLFVTPSTVNFHIQNIYLKLNVNSKSEALEKLRILEAS</sequence>
<dbReference type="SUPFAM" id="SSF52172">
    <property type="entry name" value="CheY-like"/>
    <property type="match status" value="1"/>
</dbReference>
<dbReference type="SMART" id="SM00421">
    <property type="entry name" value="HTH_LUXR"/>
    <property type="match status" value="1"/>
</dbReference>
<evidence type="ECO:0000256" key="4">
    <source>
        <dbReference type="ARBA" id="ARBA00023163"/>
    </source>
</evidence>